<comment type="caution">
    <text evidence="12">The sequence shown here is derived from an EMBL/GenBank/DDBJ whole genome shotgun (WGS) entry which is preliminary data.</text>
</comment>
<keyword evidence="7 12" id="KW-0418">Kinase</keyword>
<keyword evidence="8 10" id="KW-1133">Transmembrane helix</keyword>
<dbReference type="Proteomes" id="UP000723714">
    <property type="component" value="Unassembled WGS sequence"/>
</dbReference>
<dbReference type="Pfam" id="PF02518">
    <property type="entry name" value="HATPase_c"/>
    <property type="match status" value="1"/>
</dbReference>
<evidence type="ECO:0000256" key="10">
    <source>
        <dbReference type="SAM" id="Phobius"/>
    </source>
</evidence>
<keyword evidence="4" id="KW-1003">Cell membrane</keyword>
<evidence type="ECO:0000256" key="8">
    <source>
        <dbReference type="ARBA" id="ARBA00022989"/>
    </source>
</evidence>
<evidence type="ECO:0000256" key="6">
    <source>
        <dbReference type="ARBA" id="ARBA00022692"/>
    </source>
</evidence>
<feature type="transmembrane region" description="Helical" evidence="10">
    <location>
        <begin position="12"/>
        <end position="32"/>
    </location>
</feature>
<feature type="domain" description="Histidine kinase" evidence="11">
    <location>
        <begin position="128"/>
        <end position="342"/>
    </location>
</feature>
<evidence type="ECO:0000256" key="2">
    <source>
        <dbReference type="ARBA" id="ARBA00004651"/>
    </source>
</evidence>
<evidence type="ECO:0000256" key="1">
    <source>
        <dbReference type="ARBA" id="ARBA00000085"/>
    </source>
</evidence>
<protein>
    <recommendedName>
        <fullName evidence="3">histidine kinase</fullName>
        <ecNumber evidence="3">2.7.13.3</ecNumber>
    </recommendedName>
</protein>
<comment type="subcellular location">
    <subcellularLocation>
        <location evidence="2">Cell membrane</location>
        <topology evidence="2">Multi-pass membrane protein</topology>
    </subcellularLocation>
</comment>
<organism evidence="12 13">
    <name type="scientific">Faecalicatena faecalis</name>
    <dbReference type="NCBI Taxonomy" id="2726362"/>
    <lineage>
        <taxon>Bacteria</taxon>
        <taxon>Bacillati</taxon>
        <taxon>Bacillota</taxon>
        <taxon>Clostridia</taxon>
        <taxon>Lachnospirales</taxon>
        <taxon>Lachnospiraceae</taxon>
        <taxon>Faecalicatena</taxon>
    </lineage>
</organism>
<dbReference type="InterPro" id="IPR003594">
    <property type="entry name" value="HATPase_dom"/>
</dbReference>
<dbReference type="GO" id="GO:0016301">
    <property type="term" value="F:kinase activity"/>
    <property type="evidence" value="ECO:0007669"/>
    <property type="project" value="UniProtKB-KW"/>
</dbReference>
<proteinExistence type="predicted"/>
<dbReference type="InterPro" id="IPR005467">
    <property type="entry name" value="His_kinase_dom"/>
</dbReference>
<comment type="catalytic activity">
    <reaction evidence="1">
        <text>ATP + protein L-histidine = ADP + protein N-phospho-L-histidine.</text>
        <dbReference type="EC" id="2.7.13.3"/>
    </reaction>
</comment>
<dbReference type="SMART" id="SM00387">
    <property type="entry name" value="HATPase_c"/>
    <property type="match status" value="1"/>
</dbReference>
<sequence length="342" mass="39977">MLQKWSGCFKNHIIWFGMLICTDLLFSLFLWLQNPDAFWVLAGAMVFVSLCLFGISLWVVYRRDAKKESVFREVLEYSEEFEEEKLPRVFEGADKEIIRAAVEKLQMQAVENKEQARYIREYEDYMEAWAHEVKTPLALMTFVLDNRRDEMSAEAYQKLEYARNQLQEDISQVLYYAGLRSPHSDSLFERISLRECCQEGLTEYKVLLEEHQYAVKNEVEDLLVVSDRKGLLFMVSQAVSNSIKYTDPMKQKNELLLYTECSRDKKEISLHIRDNGMGVPAYDLPFLFDKGFTGKSHGYQKKATGMGLYLVKEMARKLKIEVDVHSEQGEGFEIIFRFADVD</sequence>
<evidence type="ECO:0000256" key="3">
    <source>
        <dbReference type="ARBA" id="ARBA00012438"/>
    </source>
</evidence>
<reference evidence="12 13" key="1">
    <citation type="submission" date="2021-06" db="EMBL/GenBank/DDBJ databases">
        <title>Faecalicatena sp. nov. isolated from porcine feces.</title>
        <authorList>
            <person name="Oh B.S."/>
            <person name="Lee J.H."/>
        </authorList>
    </citation>
    <scope>NUCLEOTIDE SEQUENCE [LARGE SCALE GENOMIC DNA]</scope>
    <source>
        <strain evidence="12 13">AGMB00832</strain>
    </source>
</reference>
<dbReference type="RefSeq" id="WP_216241620.1">
    <property type="nucleotide sequence ID" value="NZ_JABACJ020000009.1"/>
</dbReference>
<keyword evidence="13" id="KW-1185">Reference proteome</keyword>
<keyword evidence="6 10" id="KW-0812">Transmembrane</keyword>
<name>A0ABS6D4J0_9FIRM</name>
<gene>
    <name evidence="12" type="ORF">HGO97_011130</name>
</gene>
<dbReference type="PANTHER" id="PTHR45453">
    <property type="entry name" value="PHOSPHATE REGULON SENSOR PROTEIN PHOR"/>
    <property type="match status" value="1"/>
</dbReference>
<dbReference type="EMBL" id="JABACJ020000009">
    <property type="protein sequence ID" value="MBU3876366.1"/>
    <property type="molecule type" value="Genomic_DNA"/>
</dbReference>
<dbReference type="InterPro" id="IPR050351">
    <property type="entry name" value="BphY/WalK/GraS-like"/>
</dbReference>
<evidence type="ECO:0000256" key="5">
    <source>
        <dbReference type="ARBA" id="ARBA00022679"/>
    </source>
</evidence>
<dbReference type="PANTHER" id="PTHR45453:SF2">
    <property type="entry name" value="HISTIDINE KINASE"/>
    <property type="match status" value="1"/>
</dbReference>
<evidence type="ECO:0000256" key="9">
    <source>
        <dbReference type="ARBA" id="ARBA00023136"/>
    </source>
</evidence>
<evidence type="ECO:0000259" key="11">
    <source>
        <dbReference type="PROSITE" id="PS50109"/>
    </source>
</evidence>
<feature type="transmembrane region" description="Helical" evidence="10">
    <location>
        <begin position="38"/>
        <end position="61"/>
    </location>
</feature>
<keyword evidence="9 10" id="KW-0472">Membrane</keyword>
<evidence type="ECO:0000256" key="7">
    <source>
        <dbReference type="ARBA" id="ARBA00022777"/>
    </source>
</evidence>
<accession>A0ABS6D4J0</accession>
<keyword evidence="5" id="KW-0808">Transferase</keyword>
<evidence type="ECO:0000313" key="12">
    <source>
        <dbReference type="EMBL" id="MBU3876366.1"/>
    </source>
</evidence>
<evidence type="ECO:0000313" key="13">
    <source>
        <dbReference type="Proteomes" id="UP000723714"/>
    </source>
</evidence>
<evidence type="ECO:0000256" key="4">
    <source>
        <dbReference type="ARBA" id="ARBA00022475"/>
    </source>
</evidence>
<dbReference type="PROSITE" id="PS50109">
    <property type="entry name" value="HIS_KIN"/>
    <property type="match status" value="1"/>
</dbReference>
<dbReference type="EC" id="2.7.13.3" evidence="3"/>